<dbReference type="AlphaFoldDB" id="A0A9D4HCW0"/>
<name>A0A9D4HCW0_DREPO</name>
<reference evidence="1" key="2">
    <citation type="submission" date="2020-11" db="EMBL/GenBank/DDBJ databases">
        <authorList>
            <person name="McCartney M.A."/>
            <person name="Auch B."/>
            <person name="Kono T."/>
            <person name="Mallez S."/>
            <person name="Becker A."/>
            <person name="Gohl D.M."/>
            <person name="Silverstein K.A.T."/>
            <person name="Koren S."/>
            <person name="Bechman K.B."/>
            <person name="Herman A."/>
            <person name="Abrahante J.E."/>
            <person name="Garbe J."/>
        </authorList>
    </citation>
    <scope>NUCLEOTIDE SEQUENCE</scope>
    <source>
        <strain evidence="1">Duluth1</strain>
        <tissue evidence="1">Whole animal</tissue>
    </source>
</reference>
<proteinExistence type="predicted"/>
<evidence type="ECO:0000313" key="1">
    <source>
        <dbReference type="EMBL" id="KAH3831059.1"/>
    </source>
</evidence>
<accession>A0A9D4HCW0</accession>
<organism evidence="1 2">
    <name type="scientific">Dreissena polymorpha</name>
    <name type="common">Zebra mussel</name>
    <name type="synonym">Mytilus polymorpha</name>
    <dbReference type="NCBI Taxonomy" id="45954"/>
    <lineage>
        <taxon>Eukaryota</taxon>
        <taxon>Metazoa</taxon>
        <taxon>Spiralia</taxon>
        <taxon>Lophotrochozoa</taxon>
        <taxon>Mollusca</taxon>
        <taxon>Bivalvia</taxon>
        <taxon>Autobranchia</taxon>
        <taxon>Heteroconchia</taxon>
        <taxon>Euheterodonta</taxon>
        <taxon>Imparidentia</taxon>
        <taxon>Neoheterodontei</taxon>
        <taxon>Myida</taxon>
        <taxon>Dreissenoidea</taxon>
        <taxon>Dreissenidae</taxon>
        <taxon>Dreissena</taxon>
    </lineage>
</organism>
<sequence>MFQHRNIFRQLSHYPVRNQGNLSRSIDHSLYNETVHLNINPEYRTRPNLSNYDG</sequence>
<dbReference type="EMBL" id="JAIWYP010000004">
    <property type="protein sequence ID" value="KAH3831059.1"/>
    <property type="molecule type" value="Genomic_DNA"/>
</dbReference>
<reference evidence="1" key="1">
    <citation type="journal article" date="2019" name="bioRxiv">
        <title>The Genome of the Zebra Mussel, Dreissena polymorpha: A Resource for Invasive Species Research.</title>
        <authorList>
            <person name="McCartney M.A."/>
            <person name="Auch B."/>
            <person name="Kono T."/>
            <person name="Mallez S."/>
            <person name="Zhang Y."/>
            <person name="Obille A."/>
            <person name="Becker A."/>
            <person name="Abrahante J.E."/>
            <person name="Garbe J."/>
            <person name="Badalamenti J.P."/>
            <person name="Herman A."/>
            <person name="Mangelson H."/>
            <person name="Liachko I."/>
            <person name="Sullivan S."/>
            <person name="Sone E.D."/>
            <person name="Koren S."/>
            <person name="Silverstein K.A.T."/>
            <person name="Beckman K.B."/>
            <person name="Gohl D.M."/>
        </authorList>
    </citation>
    <scope>NUCLEOTIDE SEQUENCE</scope>
    <source>
        <strain evidence="1">Duluth1</strain>
        <tissue evidence="1">Whole animal</tissue>
    </source>
</reference>
<gene>
    <name evidence="1" type="ORF">DPMN_104320</name>
</gene>
<dbReference type="Proteomes" id="UP000828390">
    <property type="component" value="Unassembled WGS sequence"/>
</dbReference>
<keyword evidence="2" id="KW-1185">Reference proteome</keyword>
<evidence type="ECO:0000313" key="2">
    <source>
        <dbReference type="Proteomes" id="UP000828390"/>
    </source>
</evidence>
<comment type="caution">
    <text evidence="1">The sequence shown here is derived from an EMBL/GenBank/DDBJ whole genome shotgun (WGS) entry which is preliminary data.</text>
</comment>
<protein>
    <submittedName>
        <fullName evidence="1">Uncharacterized protein</fullName>
    </submittedName>
</protein>